<evidence type="ECO:0000259" key="7">
    <source>
        <dbReference type="PROSITE" id="PS50109"/>
    </source>
</evidence>
<dbReference type="SUPFAM" id="SSF55890">
    <property type="entry name" value="Sporulation response regulatory protein Spo0B"/>
    <property type="match status" value="1"/>
</dbReference>
<protein>
    <recommendedName>
        <fullName evidence="2">histidine kinase</fullName>
        <ecNumber evidence="2">2.7.13.3</ecNumber>
    </recommendedName>
</protein>
<reference evidence="9" key="1">
    <citation type="submission" date="2016-10" db="EMBL/GenBank/DDBJ databases">
        <authorList>
            <person name="Varghese N."/>
            <person name="Submissions S."/>
        </authorList>
    </citation>
    <scope>NUCLEOTIDE SEQUENCE [LARGE SCALE GENOMIC DNA]</scope>
    <source>
        <strain evidence="9">DSM 13327</strain>
    </source>
</reference>
<dbReference type="AlphaFoldDB" id="A0A1I4JNN7"/>
<evidence type="ECO:0000256" key="6">
    <source>
        <dbReference type="ARBA" id="ARBA00023012"/>
    </source>
</evidence>
<gene>
    <name evidence="8" type="ORF">SAMN04490355_101331</name>
</gene>
<dbReference type="PANTHER" id="PTHR43547">
    <property type="entry name" value="TWO-COMPONENT HISTIDINE KINASE"/>
    <property type="match status" value="1"/>
</dbReference>
<dbReference type="RefSeq" id="WP_245754886.1">
    <property type="nucleotide sequence ID" value="NZ_FOTS01000013.1"/>
</dbReference>
<dbReference type="GO" id="GO:0000155">
    <property type="term" value="F:phosphorelay sensor kinase activity"/>
    <property type="evidence" value="ECO:0007669"/>
    <property type="project" value="InterPro"/>
</dbReference>
<dbReference type="FunFam" id="1.10.287.130:FF:000011">
    <property type="entry name" value="Sensor histidine kinase DcuS"/>
    <property type="match status" value="1"/>
</dbReference>
<dbReference type="SUPFAM" id="SSF55874">
    <property type="entry name" value="ATPase domain of HSP90 chaperone/DNA topoisomerase II/histidine kinase"/>
    <property type="match status" value="1"/>
</dbReference>
<dbReference type="InterPro" id="IPR004358">
    <property type="entry name" value="Sig_transdc_His_kin-like_C"/>
</dbReference>
<dbReference type="EC" id="2.7.13.3" evidence="2"/>
<keyword evidence="4" id="KW-0808">Transferase</keyword>
<dbReference type="SMART" id="SM00387">
    <property type="entry name" value="HATPase_c"/>
    <property type="match status" value="1"/>
</dbReference>
<proteinExistence type="predicted"/>
<dbReference type="Gene3D" id="1.10.287.130">
    <property type="match status" value="1"/>
</dbReference>
<evidence type="ECO:0000313" key="9">
    <source>
        <dbReference type="Proteomes" id="UP000199520"/>
    </source>
</evidence>
<dbReference type="InterPro" id="IPR039506">
    <property type="entry name" value="SPOB_a"/>
</dbReference>
<dbReference type="Gene3D" id="3.30.565.10">
    <property type="entry name" value="Histidine kinase-like ATPase, C-terminal domain"/>
    <property type="match status" value="1"/>
</dbReference>
<dbReference type="InterPro" id="IPR005467">
    <property type="entry name" value="His_kinase_dom"/>
</dbReference>
<keyword evidence="5 8" id="KW-0418">Kinase</keyword>
<organism evidence="8 9">
    <name type="scientific">Pelosinus propionicus DSM 13327</name>
    <dbReference type="NCBI Taxonomy" id="1123291"/>
    <lineage>
        <taxon>Bacteria</taxon>
        <taxon>Bacillati</taxon>
        <taxon>Bacillota</taxon>
        <taxon>Negativicutes</taxon>
        <taxon>Selenomonadales</taxon>
        <taxon>Sporomusaceae</taxon>
        <taxon>Pelosinus</taxon>
    </lineage>
</organism>
<keyword evidence="6" id="KW-0902">Two-component regulatory system</keyword>
<evidence type="ECO:0000313" key="8">
    <source>
        <dbReference type="EMBL" id="SFL67827.1"/>
    </source>
</evidence>
<evidence type="ECO:0000256" key="1">
    <source>
        <dbReference type="ARBA" id="ARBA00000085"/>
    </source>
</evidence>
<dbReference type="PANTHER" id="PTHR43547:SF10">
    <property type="entry name" value="SENSOR HISTIDINE KINASE DCUS"/>
    <property type="match status" value="1"/>
</dbReference>
<dbReference type="Pfam" id="PF02518">
    <property type="entry name" value="HATPase_c"/>
    <property type="match status" value="1"/>
</dbReference>
<dbReference type="STRING" id="1123291.SAMN04490355_101331"/>
<evidence type="ECO:0000256" key="3">
    <source>
        <dbReference type="ARBA" id="ARBA00022553"/>
    </source>
</evidence>
<feature type="domain" description="Histidine kinase" evidence="7">
    <location>
        <begin position="133"/>
        <end position="233"/>
    </location>
</feature>
<keyword evidence="3" id="KW-0597">Phosphoprotein</keyword>
<dbReference type="InterPro" id="IPR016120">
    <property type="entry name" value="Sig_transdc_His_kin_SpoOB"/>
</dbReference>
<dbReference type="InterPro" id="IPR036890">
    <property type="entry name" value="HATPase_C_sf"/>
</dbReference>
<evidence type="ECO:0000256" key="2">
    <source>
        <dbReference type="ARBA" id="ARBA00012438"/>
    </source>
</evidence>
<dbReference type="EMBL" id="FOTS01000013">
    <property type="protein sequence ID" value="SFL67827.1"/>
    <property type="molecule type" value="Genomic_DNA"/>
</dbReference>
<evidence type="ECO:0000256" key="4">
    <source>
        <dbReference type="ARBA" id="ARBA00022679"/>
    </source>
</evidence>
<dbReference type="PROSITE" id="PS50109">
    <property type="entry name" value="HIS_KIN"/>
    <property type="match status" value="1"/>
</dbReference>
<sequence>MANRIPVIVDGEIVGAVATFRDKTEIRQLAEKLTGVRIYAEALRSQTHEFMNKLHVILGMIRMGYYERLSQYVSGIAQQYQLEVGFVVKKIKDPVLAGFLLGKLSLARESGVEMKLSETSFLPEPDQPEIVHELITIIGNLINNALDAVEKSITKEIGIDFSHMNNVLTIQVSDSGIGMNEEVKQNIFTKGYSTKGENRGLGLYLIQRSLERLGGEINVISNVSKGTLFRVTVLYWGKEGYID</sequence>
<accession>A0A1I4JNN7</accession>
<keyword evidence="9" id="KW-1185">Reference proteome</keyword>
<evidence type="ECO:0000256" key="5">
    <source>
        <dbReference type="ARBA" id="ARBA00022777"/>
    </source>
</evidence>
<dbReference type="PRINTS" id="PR00344">
    <property type="entry name" value="BCTRLSENSOR"/>
</dbReference>
<dbReference type="InterPro" id="IPR003594">
    <property type="entry name" value="HATPase_dom"/>
</dbReference>
<name>A0A1I4JNN7_9FIRM</name>
<dbReference type="Proteomes" id="UP000199520">
    <property type="component" value="Unassembled WGS sequence"/>
</dbReference>
<comment type="catalytic activity">
    <reaction evidence="1">
        <text>ATP + protein L-histidine = ADP + protein N-phospho-L-histidine.</text>
        <dbReference type="EC" id="2.7.13.3"/>
    </reaction>
</comment>
<dbReference type="Pfam" id="PF14689">
    <property type="entry name" value="SPOB_a"/>
    <property type="match status" value="1"/>
</dbReference>